<dbReference type="InterPro" id="IPR036396">
    <property type="entry name" value="Cyt_P450_sf"/>
</dbReference>
<dbReference type="Proteomes" id="UP000631114">
    <property type="component" value="Unassembled WGS sequence"/>
</dbReference>
<keyword evidence="3 5" id="KW-0560">Oxidoreductase</keyword>
<evidence type="ECO:0000256" key="3">
    <source>
        <dbReference type="ARBA" id="ARBA00023002"/>
    </source>
</evidence>
<dbReference type="GO" id="GO:0004497">
    <property type="term" value="F:monooxygenase activity"/>
    <property type="evidence" value="ECO:0007669"/>
    <property type="project" value="UniProtKB-KW"/>
</dbReference>
<keyword evidence="2 5" id="KW-0479">Metal-binding</keyword>
<comment type="caution">
    <text evidence="6">The sequence shown here is derived from an EMBL/GenBank/DDBJ whole genome shotgun (WGS) entry which is preliminary data.</text>
</comment>
<keyword evidence="5" id="KW-0503">Monooxygenase</keyword>
<evidence type="ECO:0000313" key="7">
    <source>
        <dbReference type="Proteomes" id="UP000631114"/>
    </source>
</evidence>
<dbReference type="InterPro" id="IPR017972">
    <property type="entry name" value="Cyt_P450_CS"/>
</dbReference>
<evidence type="ECO:0008006" key="8">
    <source>
        <dbReference type="Google" id="ProtNLM"/>
    </source>
</evidence>
<keyword evidence="4 5" id="KW-0408">Iron</keyword>
<dbReference type="EMBL" id="JADFTS010000005">
    <property type="protein sequence ID" value="KAF9606124.1"/>
    <property type="molecule type" value="Genomic_DNA"/>
</dbReference>
<dbReference type="GO" id="GO:0044550">
    <property type="term" value="P:secondary metabolite biosynthetic process"/>
    <property type="evidence" value="ECO:0007669"/>
    <property type="project" value="UniProtKB-ARBA"/>
</dbReference>
<name>A0A835HWN6_9MAGN</name>
<dbReference type="SUPFAM" id="SSF48264">
    <property type="entry name" value="Cytochrome P450"/>
    <property type="match status" value="1"/>
</dbReference>
<evidence type="ECO:0000256" key="5">
    <source>
        <dbReference type="RuleBase" id="RU000461"/>
    </source>
</evidence>
<dbReference type="PANTHER" id="PTHR24296">
    <property type="entry name" value="CYTOCHROME P450"/>
    <property type="match status" value="1"/>
</dbReference>
<dbReference type="InterPro" id="IPR001128">
    <property type="entry name" value="Cyt_P450"/>
</dbReference>
<evidence type="ECO:0000313" key="6">
    <source>
        <dbReference type="EMBL" id="KAF9606124.1"/>
    </source>
</evidence>
<proteinExistence type="inferred from homology"/>
<protein>
    <recommendedName>
        <fullName evidence="8">Cytochrome P450</fullName>
    </recommendedName>
</protein>
<gene>
    <name evidence="6" type="ORF">IFM89_023177</name>
</gene>
<dbReference type="Gene3D" id="1.10.630.10">
    <property type="entry name" value="Cytochrome P450"/>
    <property type="match status" value="1"/>
</dbReference>
<organism evidence="6 7">
    <name type="scientific">Coptis chinensis</name>
    <dbReference type="NCBI Taxonomy" id="261450"/>
    <lineage>
        <taxon>Eukaryota</taxon>
        <taxon>Viridiplantae</taxon>
        <taxon>Streptophyta</taxon>
        <taxon>Embryophyta</taxon>
        <taxon>Tracheophyta</taxon>
        <taxon>Spermatophyta</taxon>
        <taxon>Magnoliopsida</taxon>
        <taxon>Ranunculales</taxon>
        <taxon>Ranunculaceae</taxon>
        <taxon>Coptidoideae</taxon>
        <taxon>Coptis</taxon>
    </lineage>
</organism>
<accession>A0A835HWN6</accession>
<dbReference type="GO" id="GO:0016705">
    <property type="term" value="F:oxidoreductase activity, acting on paired donors, with incorporation or reduction of molecular oxygen"/>
    <property type="evidence" value="ECO:0007669"/>
    <property type="project" value="InterPro"/>
</dbReference>
<reference evidence="6 7" key="1">
    <citation type="submission" date="2020-10" db="EMBL/GenBank/DDBJ databases">
        <title>The Coptis chinensis genome and diversification of protoberbering-type alkaloids.</title>
        <authorList>
            <person name="Wang B."/>
            <person name="Shu S."/>
            <person name="Song C."/>
            <person name="Liu Y."/>
        </authorList>
    </citation>
    <scope>NUCLEOTIDE SEQUENCE [LARGE SCALE GENOMIC DNA]</scope>
    <source>
        <strain evidence="6">HL-2020</strain>
        <tissue evidence="6">Leaf</tissue>
    </source>
</reference>
<dbReference type="OrthoDB" id="1896685at2759"/>
<dbReference type="Pfam" id="PF00067">
    <property type="entry name" value="p450"/>
    <property type="match status" value="1"/>
</dbReference>
<dbReference type="GO" id="GO:0006629">
    <property type="term" value="P:lipid metabolic process"/>
    <property type="evidence" value="ECO:0007669"/>
    <property type="project" value="UniProtKB-ARBA"/>
</dbReference>
<dbReference type="GO" id="GO:0005506">
    <property type="term" value="F:iron ion binding"/>
    <property type="evidence" value="ECO:0007669"/>
    <property type="project" value="InterPro"/>
</dbReference>
<comment type="similarity">
    <text evidence="1 5">Belongs to the cytochrome P450 family.</text>
</comment>
<dbReference type="GO" id="GO:0020037">
    <property type="term" value="F:heme binding"/>
    <property type="evidence" value="ECO:0007669"/>
    <property type="project" value="InterPro"/>
</dbReference>
<evidence type="ECO:0000256" key="4">
    <source>
        <dbReference type="ARBA" id="ARBA00023004"/>
    </source>
</evidence>
<keyword evidence="5" id="KW-0349">Heme</keyword>
<evidence type="ECO:0000256" key="1">
    <source>
        <dbReference type="ARBA" id="ARBA00010617"/>
    </source>
</evidence>
<dbReference type="PROSITE" id="PS00086">
    <property type="entry name" value="CYTOCHROME_P450"/>
    <property type="match status" value="1"/>
</dbReference>
<keyword evidence="7" id="KW-1185">Reference proteome</keyword>
<dbReference type="AlphaFoldDB" id="A0A835HWN6"/>
<evidence type="ECO:0000256" key="2">
    <source>
        <dbReference type="ARBA" id="ARBA00022723"/>
    </source>
</evidence>
<sequence>MNKGTRVLYSIYGMGRTESIWGKDCTEFKPERWFRDGKLISESPYKFAAFNGGPRLCLGKDFAYYQMKFTAASIIHRYQVKVVKDHPVAPKLSLILYMKFGLKVTLRRRGVPSIGQGVTG</sequence>